<dbReference type="EC" id="6.2.1.1" evidence="2"/>
<dbReference type="Gene3D" id="3.40.50.12780">
    <property type="entry name" value="N-terminal domain of ligase-like"/>
    <property type="match status" value="2"/>
</dbReference>
<dbReference type="InterPro" id="IPR000873">
    <property type="entry name" value="AMP-dep_synth/lig_dom"/>
</dbReference>
<reference evidence="9" key="1">
    <citation type="submission" date="2025-08" db="UniProtKB">
        <authorList>
            <consortium name="Ensembl"/>
        </authorList>
    </citation>
    <scope>IDENTIFICATION</scope>
</reference>
<evidence type="ECO:0000313" key="10">
    <source>
        <dbReference type="Proteomes" id="UP000472262"/>
    </source>
</evidence>
<evidence type="ECO:0000256" key="2">
    <source>
        <dbReference type="ARBA" id="ARBA00013275"/>
    </source>
</evidence>
<evidence type="ECO:0000313" key="9">
    <source>
        <dbReference type="Ensembl" id="ENSSGRP00000083180.1"/>
    </source>
</evidence>
<protein>
    <recommendedName>
        <fullName evidence="4">Acyl-CoA synthetase short-chain family member 3, mitochondrial</fullName>
        <ecNumber evidence="2">6.2.1.1</ecNumber>
    </recommendedName>
    <alternativeName>
        <fullName evidence="5">Acetate--CoA ligase 3</fullName>
    </alternativeName>
</protein>
<dbReference type="OMA" id="FIMGRTD"/>
<dbReference type="PANTHER" id="PTHR43347:SF3">
    <property type="entry name" value="ACYL-COA SYNTHETASE SHORT-CHAIN FAMILY MEMBER 3, MITOCHONDRIAL"/>
    <property type="match status" value="1"/>
</dbReference>
<dbReference type="GO" id="GO:0006629">
    <property type="term" value="P:lipid metabolic process"/>
    <property type="evidence" value="ECO:0007669"/>
    <property type="project" value="UniProtKB-KW"/>
</dbReference>
<dbReference type="InterPro" id="IPR042099">
    <property type="entry name" value="ANL_N_sf"/>
</dbReference>
<dbReference type="PANTHER" id="PTHR43347">
    <property type="entry name" value="ACYL-COA SYNTHETASE"/>
    <property type="match status" value="1"/>
</dbReference>
<dbReference type="SUPFAM" id="SSF56801">
    <property type="entry name" value="Acetyl-CoA synthetase-like"/>
    <property type="match status" value="1"/>
</dbReference>
<feature type="domain" description="AMP-binding enzyme C-terminal" evidence="8">
    <location>
        <begin position="529"/>
        <end position="602"/>
    </location>
</feature>
<evidence type="ECO:0000259" key="7">
    <source>
        <dbReference type="Pfam" id="PF00501"/>
    </source>
</evidence>
<evidence type="ECO:0000259" key="8">
    <source>
        <dbReference type="Pfam" id="PF13193"/>
    </source>
</evidence>
<organism evidence="9 10">
    <name type="scientific">Sinocyclocheilus grahami</name>
    <name type="common">Dianchi golden-line fish</name>
    <name type="synonym">Barbus grahami</name>
    <dbReference type="NCBI Taxonomy" id="75366"/>
    <lineage>
        <taxon>Eukaryota</taxon>
        <taxon>Metazoa</taxon>
        <taxon>Chordata</taxon>
        <taxon>Craniata</taxon>
        <taxon>Vertebrata</taxon>
        <taxon>Euteleostomi</taxon>
        <taxon>Actinopterygii</taxon>
        <taxon>Neopterygii</taxon>
        <taxon>Teleostei</taxon>
        <taxon>Ostariophysi</taxon>
        <taxon>Cypriniformes</taxon>
        <taxon>Cyprinidae</taxon>
        <taxon>Cyprininae</taxon>
        <taxon>Sinocyclocheilus</taxon>
    </lineage>
</organism>
<feature type="domain" description="AMP-dependent synthetase/ligase" evidence="7">
    <location>
        <begin position="297"/>
        <end position="467"/>
    </location>
</feature>
<reference evidence="9" key="2">
    <citation type="submission" date="2025-09" db="UniProtKB">
        <authorList>
            <consortium name="Ensembl"/>
        </authorList>
    </citation>
    <scope>IDENTIFICATION</scope>
</reference>
<gene>
    <name evidence="9" type="primary">LOC107590709</name>
</gene>
<dbReference type="AlphaFoldDB" id="A0A672R3T8"/>
<evidence type="ECO:0000256" key="3">
    <source>
        <dbReference type="ARBA" id="ARBA00023098"/>
    </source>
</evidence>
<dbReference type="InterPro" id="IPR045851">
    <property type="entry name" value="AMP-bd_C_sf"/>
</dbReference>
<dbReference type="InterPro" id="IPR020845">
    <property type="entry name" value="AMP-binding_CS"/>
</dbReference>
<dbReference type="Pfam" id="PF13193">
    <property type="entry name" value="AMP-binding_C"/>
    <property type="match status" value="1"/>
</dbReference>
<keyword evidence="3" id="KW-0443">Lipid metabolism</keyword>
<proteinExistence type="inferred from homology"/>
<keyword evidence="10" id="KW-1185">Reference proteome</keyword>
<dbReference type="Gene3D" id="3.30.300.30">
    <property type="match status" value="1"/>
</dbReference>
<dbReference type="GO" id="GO:0005759">
    <property type="term" value="C:mitochondrial matrix"/>
    <property type="evidence" value="ECO:0007669"/>
    <property type="project" value="TreeGrafter"/>
</dbReference>
<name>A0A672R3T8_SINGR</name>
<evidence type="ECO:0000256" key="5">
    <source>
        <dbReference type="ARBA" id="ARBA00042755"/>
    </source>
</evidence>
<evidence type="ECO:0000256" key="4">
    <source>
        <dbReference type="ARBA" id="ARBA00040004"/>
    </source>
</evidence>
<sequence length="645" mass="71334">KTVSAVGSRCLLGLKLSCTGVSGPCYLQKVKTNIWNGCKPLVYTPNIAFSTYRKQFIRAFSLKYTYEDAFGLARDNPEEFWSEAAEGITWFEQFVGGKMNMCYNAVDRHVENGRGDQAAVIYDSPVTGTKQVITYREVQEQASRLAGVLVRHGVKTGDLVVIYMPMVPQAMFTMLACARIGATHSLIFGGFASKELSVRIDHAKPKLLVTASFGVEPGRRVEYIPLVEKALELSSHKPHKVLIYNRPSMEKVSLHPDLSLDWEEEMATARPHNCVSVPAHHPLYVLYTSGTTGTPKVWWAASDLGWVVGHSYICYGPLLHGNTTVLYEGKPVGTPDPGAFFRVMSEHGTASMFTAPTAIRAIRQQDPQAEHGKQYPLSRLRNLFVAGERCDIETLEWAKRSFGVPVLDHWWQTESGSSITASCVGLGCSRTPPAGTAGKAVPGYNVTVIDDEMQQVKPRTLGNIVVKLPLPPGAALSLWQNQTLFKELYFTKFPGYYDTMDAGFVDEEGFLYIMSRSDVHRCPRRGSVLLHSAVVDCDVVGLEDPLKGHVPLALCVLRNDCQRSADVLVNEMVKSVRDTIGPVGAFKKVVFVKALPKTRSGKIPRSSLANLVNHKPYEISPTIEDPEVFKDIEKVLRETVKEPGK</sequence>
<dbReference type="GO" id="GO:0050218">
    <property type="term" value="F:propionate-CoA ligase activity"/>
    <property type="evidence" value="ECO:0007669"/>
    <property type="project" value="TreeGrafter"/>
</dbReference>
<evidence type="ECO:0000256" key="6">
    <source>
        <dbReference type="ARBA" id="ARBA00047935"/>
    </source>
</evidence>
<comment type="catalytic activity">
    <reaction evidence="6">
        <text>butanoate + ATP + CoA = butanoyl-CoA + AMP + diphosphate</text>
        <dbReference type="Rhea" id="RHEA:46172"/>
        <dbReference type="ChEBI" id="CHEBI:17968"/>
        <dbReference type="ChEBI" id="CHEBI:30616"/>
        <dbReference type="ChEBI" id="CHEBI:33019"/>
        <dbReference type="ChEBI" id="CHEBI:57287"/>
        <dbReference type="ChEBI" id="CHEBI:57371"/>
        <dbReference type="ChEBI" id="CHEBI:456215"/>
    </reaction>
    <physiologicalReaction direction="left-to-right" evidence="6">
        <dbReference type="Rhea" id="RHEA:46173"/>
    </physiologicalReaction>
</comment>
<dbReference type="Pfam" id="PF00501">
    <property type="entry name" value="AMP-binding"/>
    <property type="match status" value="2"/>
</dbReference>
<comment type="similarity">
    <text evidence="1">Belongs to the ATP-dependent AMP-binding enzyme family.</text>
</comment>
<dbReference type="Proteomes" id="UP000472262">
    <property type="component" value="Unassembled WGS sequence"/>
</dbReference>
<dbReference type="InterPro" id="IPR025110">
    <property type="entry name" value="AMP-bd_C"/>
</dbReference>
<dbReference type="InParanoid" id="A0A672R3T8"/>
<dbReference type="PROSITE" id="PS00455">
    <property type="entry name" value="AMP_BINDING"/>
    <property type="match status" value="1"/>
</dbReference>
<accession>A0A672R3T8</accession>
<dbReference type="Ensembl" id="ENSSGRT00000088587.1">
    <property type="protein sequence ID" value="ENSSGRP00000083180.1"/>
    <property type="gene ID" value="ENSSGRG00000042041.1"/>
</dbReference>
<feature type="domain" description="AMP-dependent synthetase/ligase" evidence="7">
    <location>
        <begin position="112"/>
        <end position="296"/>
    </location>
</feature>
<evidence type="ECO:0000256" key="1">
    <source>
        <dbReference type="ARBA" id="ARBA00006432"/>
    </source>
</evidence>
<dbReference type="GO" id="GO:0003987">
    <property type="term" value="F:acetate-CoA ligase activity"/>
    <property type="evidence" value="ECO:0007669"/>
    <property type="project" value="UniProtKB-EC"/>
</dbReference>